<evidence type="ECO:0000256" key="3">
    <source>
        <dbReference type="ARBA" id="ARBA00022512"/>
    </source>
</evidence>
<dbReference type="OrthoDB" id="4225815at2759"/>
<sequence length="110" mass="10557">MFSKIALFAAASMAVLVAASPVPGGSQCSTGPVQCCNSVQDASSADAKKALAGLAGILLGPITGQVGLTCSPITAIGLGGNSCNAQTVCCSGNNFNGLVALGCTPINVGL</sequence>
<evidence type="ECO:0000256" key="1">
    <source>
        <dbReference type="ARBA" id="ARBA00004191"/>
    </source>
</evidence>
<dbReference type="Pfam" id="PF01185">
    <property type="entry name" value="Hydrophobin"/>
    <property type="match status" value="1"/>
</dbReference>
<feature type="chain" id="PRO_5023120695" description="Hydrophobin" evidence="7">
    <location>
        <begin position="20"/>
        <end position="110"/>
    </location>
</feature>
<dbReference type="EMBL" id="ML213598">
    <property type="protein sequence ID" value="TFK39699.1"/>
    <property type="molecule type" value="Genomic_DNA"/>
</dbReference>
<keyword evidence="5 7" id="KW-0732">Signal</keyword>
<evidence type="ECO:0000256" key="7">
    <source>
        <dbReference type="RuleBase" id="RU365009"/>
    </source>
</evidence>
<accession>A0A5C3M2R5</accession>
<feature type="signal peptide" evidence="7">
    <location>
        <begin position="1"/>
        <end position="19"/>
    </location>
</feature>
<evidence type="ECO:0000256" key="6">
    <source>
        <dbReference type="ARBA" id="ARBA00023157"/>
    </source>
</evidence>
<evidence type="ECO:0000256" key="5">
    <source>
        <dbReference type="ARBA" id="ARBA00022729"/>
    </source>
</evidence>
<reference evidence="8 9" key="1">
    <citation type="journal article" date="2019" name="Nat. Ecol. Evol.">
        <title>Megaphylogeny resolves global patterns of mushroom evolution.</title>
        <authorList>
            <person name="Varga T."/>
            <person name="Krizsan K."/>
            <person name="Foldi C."/>
            <person name="Dima B."/>
            <person name="Sanchez-Garcia M."/>
            <person name="Sanchez-Ramirez S."/>
            <person name="Szollosi G.J."/>
            <person name="Szarkandi J.G."/>
            <person name="Papp V."/>
            <person name="Albert L."/>
            <person name="Andreopoulos W."/>
            <person name="Angelini C."/>
            <person name="Antonin V."/>
            <person name="Barry K.W."/>
            <person name="Bougher N.L."/>
            <person name="Buchanan P."/>
            <person name="Buyck B."/>
            <person name="Bense V."/>
            <person name="Catcheside P."/>
            <person name="Chovatia M."/>
            <person name="Cooper J."/>
            <person name="Damon W."/>
            <person name="Desjardin D."/>
            <person name="Finy P."/>
            <person name="Geml J."/>
            <person name="Haridas S."/>
            <person name="Hughes K."/>
            <person name="Justo A."/>
            <person name="Karasinski D."/>
            <person name="Kautmanova I."/>
            <person name="Kiss B."/>
            <person name="Kocsube S."/>
            <person name="Kotiranta H."/>
            <person name="LaButti K.M."/>
            <person name="Lechner B.E."/>
            <person name="Liimatainen K."/>
            <person name="Lipzen A."/>
            <person name="Lukacs Z."/>
            <person name="Mihaltcheva S."/>
            <person name="Morgado L.N."/>
            <person name="Niskanen T."/>
            <person name="Noordeloos M.E."/>
            <person name="Ohm R.A."/>
            <person name="Ortiz-Santana B."/>
            <person name="Ovrebo C."/>
            <person name="Racz N."/>
            <person name="Riley R."/>
            <person name="Savchenko A."/>
            <person name="Shiryaev A."/>
            <person name="Soop K."/>
            <person name="Spirin V."/>
            <person name="Szebenyi C."/>
            <person name="Tomsovsky M."/>
            <person name="Tulloss R.E."/>
            <person name="Uehling J."/>
            <person name="Grigoriev I.V."/>
            <person name="Vagvolgyi C."/>
            <person name="Papp T."/>
            <person name="Martin F.M."/>
            <person name="Miettinen O."/>
            <person name="Hibbett D.S."/>
            <person name="Nagy L.G."/>
        </authorList>
    </citation>
    <scope>NUCLEOTIDE SEQUENCE [LARGE SCALE GENOMIC DNA]</scope>
    <source>
        <strain evidence="8 9">CBS 166.37</strain>
    </source>
</reference>
<comment type="similarity">
    <text evidence="2 7">Belongs to the fungal hydrophobin family.</text>
</comment>
<keyword evidence="9" id="KW-1185">Reference proteome</keyword>
<dbReference type="InterPro" id="IPR019778">
    <property type="entry name" value="Class_I_Hydrophobin_CS"/>
</dbReference>
<protein>
    <recommendedName>
        <fullName evidence="7">Hydrophobin</fullName>
    </recommendedName>
</protein>
<keyword evidence="4 7" id="KW-0964">Secreted</keyword>
<organism evidence="8 9">
    <name type="scientific">Crucibulum laeve</name>
    <dbReference type="NCBI Taxonomy" id="68775"/>
    <lineage>
        <taxon>Eukaryota</taxon>
        <taxon>Fungi</taxon>
        <taxon>Dikarya</taxon>
        <taxon>Basidiomycota</taxon>
        <taxon>Agaricomycotina</taxon>
        <taxon>Agaricomycetes</taxon>
        <taxon>Agaricomycetidae</taxon>
        <taxon>Agaricales</taxon>
        <taxon>Agaricineae</taxon>
        <taxon>Nidulariaceae</taxon>
        <taxon>Crucibulum</taxon>
    </lineage>
</organism>
<proteinExistence type="inferred from homology"/>
<evidence type="ECO:0000256" key="2">
    <source>
        <dbReference type="ARBA" id="ARBA00010446"/>
    </source>
</evidence>
<evidence type="ECO:0000256" key="4">
    <source>
        <dbReference type="ARBA" id="ARBA00022525"/>
    </source>
</evidence>
<keyword evidence="6 7" id="KW-1015">Disulfide bond</keyword>
<dbReference type="Proteomes" id="UP000308652">
    <property type="component" value="Unassembled WGS sequence"/>
</dbReference>
<gene>
    <name evidence="8" type="ORF">BDQ12DRAFT_711819</name>
</gene>
<dbReference type="PROSITE" id="PS00956">
    <property type="entry name" value="HYDROPHOBIN"/>
    <property type="match status" value="1"/>
</dbReference>
<dbReference type="CDD" id="cd23507">
    <property type="entry name" value="hydrophobin_I"/>
    <property type="match status" value="1"/>
</dbReference>
<dbReference type="GO" id="GO:0009277">
    <property type="term" value="C:fungal-type cell wall"/>
    <property type="evidence" value="ECO:0007669"/>
    <property type="project" value="InterPro"/>
</dbReference>
<dbReference type="STRING" id="68775.A0A5C3M2R5"/>
<dbReference type="AlphaFoldDB" id="A0A5C3M2R5"/>
<evidence type="ECO:0000313" key="9">
    <source>
        <dbReference type="Proteomes" id="UP000308652"/>
    </source>
</evidence>
<evidence type="ECO:0000313" key="8">
    <source>
        <dbReference type="EMBL" id="TFK39699.1"/>
    </source>
</evidence>
<keyword evidence="3 7" id="KW-0134">Cell wall</keyword>
<name>A0A5C3M2R5_9AGAR</name>
<comment type="subcellular location">
    <subcellularLocation>
        <location evidence="1 7">Secreted</location>
        <location evidence="1 7">Cell wall</location>
    </subcellularLocation>
</comment>
<dbReference type="GO" id="GO:0005199">
    <property type="term" value="F:structural constituent of cell wall"/>
    <property type="evidence" value="ECO:0007669"/>
    <property type="project" value="InterPro"/>
</dbReference>
<dbReference type="SMART" id="SM00075">
    <property type="entry name" value="HYDRO"/>
    <property type="match status" value="1"/>
</dbReference>
<dbReference type="InterPro" id="IPR001338">
    <property type="entry name" value="Class_I_Hydrophobin"/>
</dbReference>